<keyword evidence="3" id="KW-1185">Reference proteome</keyword>
<accession>A0A839AC54</accession>
<dbReference type="RefSeq" id="WP_182164033.1">
    <property type="nucleotide sequence ID" value="NZ_JACFXV010000044.1"/>
</dbReference>
<dbReference type="SUPFAM" id="SSF51735">
    <property type="entry name" value="NAD(P)-binding Rossmann-fold domains"/>
    <property type="match status" value="1"/>
</dbReference>
<evidence type="ECO:0000259" key="1">
    <source>
        <dbReference type="Pfam" id="PF01370"/>
    </source>
</evidence>
<reference evidence="2 3" key="1">
    <citation type="submission" date="2020-07" db="EMBL/GenBank/DDBJ databases">
        <title>Stappia sp., F7233, whole genome shotgun sequencing project.</title>
        <authorList>
            <person name="Jiang S."/>
            <person name="Liu Z.W."/>
            <person name="Du Z.J."/>
        </authorList>
    </citation>
    <scope>NUCLEOTIDE SEQUENCE [LARGE SCALE GENOMIC DNA]</scope>
    <source>
        <strain evidence="2 3">F7233</strain>
    </source>
</reference>
<dbReference type="FunFam" id="3.40.50.720:FF:000702">
    <property type="entry name" value="NADH dehydrogenase (Ubiquinone)"/>
    <property type="match status" value="1"/>
</dbReference>
<dbReference type="PANTHER" id="PTHR12126">
    <property type="entry name" value="NADH-UBIQUINONE OXIDOREDUCTASE 39 KDA SUBUNIT-RELATED"/>
    <property type="match status" value="1"/>
</dbReference>
<proteinExistence type="predicted"/>
<evidence type="ECO:0000313" key="3">
    <source>
        <dbReference type="Proteomes" id="UP000541109"/>
    </source>
</evidence>
<dbReference type="Proteomes" id="UP000541109">
    <property type="component" value="Unassembled WGS sequence"/>
</dbReference>
<dbReference type="CDD" id="cd05271">
    <property type="entry name" value="NDUFA9_like_SDR_a"/>
    <property type="match status" value="1"/>
</dbReference>
<dbReference type="GO" id="GO:0044877">
    <property type="term" value="F:protein-containing complex binding"/>
    <property type="evidence" value="ECO:0007669"/>
    <property type="project" value="TreeGrafter"/>
</dbReference>
<evidence type="ECO:0000313" key="2">
    <source>
        <dbReference type="EMBL" id="MBA5777031.1"/>
    </source>
</evidence>
<dbReference type="AlphaFoldDB" id="A0A839AC54"/>
<gene>
    <name evidence="2" type="ORF">H2509_07795</name>
</gene>
<sequence length="332" mass="35318">MAIAGNGSANAPVNGKLVTVFGGSGFIGRHVVRALARRGYRIRVAVRRPDLAEHVQPLGMPGQIMPVQANLRYRWSVDRAIEKADAVVNCVGIMNPSGAQSFDAVQAFGPRAIAEAARAAGLSAVTHISAIGADATSQSGYARSKAAGEQAIFETLPQSVVLRPSVVFGPEDEFFNRFGAMARMSPVLPLIGGGETKFQPVFVGDVADAVAKAATGEAKAGTIYELGGPDIKTFRECMELMLEIVRRKRLLLPIPFGVAMMQARILSLLPSAPITPDQVTLLKSDNVVSQAAIAESRTLDGLSIEARTLAAILPTYLERFRVRGQFDAHRAA</sequence>
<dbReference type="Pfam" id="PF01370">
    <property type="entry name" value="Epimerase"/>
    <property type="match status" value="1"/>
</dbReference>
<name>A0A839AC54_9HYPH</name>
<dbReference type="PANTHER" id="PTHR12126:SF11">
    <property type="entry name" value="NADH DEHYDROGENASE [UBIQUINONE] 1 ALPHA SUBCOMPLEX SUBUNIT 9, MITOCHONDRIAL"/>
    <property type="match status" value="1"/>
</dbReference>
<dbReference type="Gene3D" id="3.40.50.720">
    <property type="entry name" value="NAD(P)-binding Rossmann-like Domain"/>
    <property type="match status" value="1"/>
</dbReference>
<feature type="domain" description="NAD-dependent epimerase/dehydratase" evidence="1">
    <location>
        <begin position="18"/>
        <end position="227"/>
    </location>
</feature>
<dbReference type="InterPro" id="IPR001509">
    <property type="entry name" value="Epimerase_deHydtase"/>
</dbReference>
<dbReference type="EMBL" id="JACFXV010000044">
    <property type="protein sequence ID" value="MBA5777031.1"/>
    <property type="molecule type" value="Genomic_DNA"/>
</dbReference>
<comment type="caution">
    <text evidence="2">The sequence shown here is derived from an EMBL/GenBank/DDBJ whole genome shotgun (WGS) entry which is preliminary data.</text>
</comment>
<dbReference type="InterPro" id="IPR051207">
    <property type="entry name" value="ComplexI_NDUFA9_subunit"/>
</dbReference>
<organism evidence="2 3">
    <name type="scientific">Stappia albiluteola</name>
    <dbReference type="NCBI Taxonomy" id="2758565"/>
    <lineage>
        <taxon>Bacteria</taxon>
        <taxon>Pseudomonadati</taxon>
        <taxon>Pseudomonadota</taxon>
        <taxon>Alphaproteobacteria</taxon>
        <taxon>Hyphomicrobiales</taxon>
        <taxon>Stappiaceae</taxon>
        <taxon>Stappia</taxon>
    </lineage>
</organism>
<protein>
    <submittedName>
        <fullName evidence="2">Complex I NDUFA9 subunit family protein</fullName>
    </submittedName>
</protein>
<dbReference type="InterPro" id="IPR036291">
    <property type="entry name" value="NAD(P)-bd_dom_sf"/>
</dbReference>